<dbReference type="PANTHER" id="PTHR48090:SF7">
    <property type="entry name" value="RFBJ PROTEIN"/>
    <property type="match status" value="1"/>
</dbReference>
<dbReference type="Gene3D" id="3.90.550.10">
    <property type="entry name" value="Spore Coat Polysaccharide Biosynthesis Protein SpsA, Chain A"/>
    <property type="match status" value="1"/>
</dbReference>
<accession>A0ABY2J7I7</accession>
<keyword evidence="4" id="KW-1185">Reference proteome</keyword>
<gene>
    <name evidence="3" type="ORF">E3T28_07390</name>
</gene>
<dbReference type="Proteomes" id="UP000297853">
    <property type="component" value="Unassembled WGS sequence"/>
</dbReference>
<comment type="similarity">
    <text evidence="1">Belongs to the glycosyltransferase 2 family.</text>
</comment>
<evidence type="ECO:0000313" key="3">
    <source>
        <dbReference type="EMBL" id="TFD00914.1"/>
    </source>
</evidence>
<reference evidence="3 4" key="1">
    <citation type="submission" date="2019-03" db="EMBL/GenBank/DDBJ databases">
        <title>Genomics of glacier-inhabiting Cryobacterium strains.</title>
        <authorList>
            <person name="Liu Q."/>
            <person name="Xin Y.-H."/>
        </authorList>
    </citation>
    <scope>NUCLEOTIDE SEQUENCE [LARGE SCALE GENOMIC DNA]</scope>
    <source>
        <strain evidence="3 4">TMT1-23-1</strain>
    </source>
</reference>
<dbReference type="EMBL" id="SOGQ01000034">
    <property type="protein sequence ID" value="TFD00914.1"/>
    <property type="molecule type" value="Genomic_DNA"/>
</dbReference>
<dbReference type="InterPro" id="IPR029044">
    <property type="entry name" value="Nucleotide-diphossugar_trans"/>
</dbReference>
<evidence type="ECO:0000313" key="4">
    <source>
        <dbReference type="Proteomes" id="UP000297853"/>
    </source>
</evidence>
<feature type="domain" description="Glycosyltransferase 2-like" evidence="2">
    <location>
        <begin position="25"/>
        <end position="146"/>
    </location>
</feature>
<dbReference type="CDD" id="cd04179">
    <property type="entry name" value="DPM_DPG-synthase_like"/>
    <property type="match status" value="1"/>
</dbReference>
<name>A0ABY2J7I7_9MICO</name>
<dbReference type="InterPro" id="IPR050256">
    <property type="entry name" value="Glycosyltransferase_2"/>
</dbReference>
<dbReference type="InterPro" id="IPR001173">
    <property type="entry name" value="Glyco_trans_2-like"/>
</dbReference>
<protein>
    <submittedName>
        <fullName evidence="3">Glycosyltransferase family 2 protein</fullName>
    </submittedName>
</protein>
<sequence length="240" mass="26477">MTRDVSPMDPAMSDADRIIAEKTWLVIPLFNEAAVVGDVIRYARETFPHVVCVDDGSTDDSAQAARRAGAHVVHHPINLGQGASLQTGLRYALTDPGAEYFVTFDSDGQHRVEDALDMVRRLATEPLDIVVGSRFLDDRTKPGAIKRLVLKAAVVFQNVTSGVRLTDAHNGLRALSRQAASSIRVTQNRMAHASEIVNEIGRLKLRYAEQPVHIIYTDYSRSKGQSVWNSVNIVSDLIFK</sequence>
<dbReference type="Pfam" id="PF00535">
    <property type="entry name" value="Glycos_transf_2"/>
    <property type="match status" value="1"/>
</dbReference>
<evidence type="ECO:0000259" key="2">
    <source>
        <dbReference type="Pfam" id="PF00535"/>
    </source>
</evidence>
<comment type="caution">
    <text evidence="3">The sequence shown here is derived from an EMBL/GenBank/DDBJ whole genome shotgun (WGS) entry which is preliminary data.</text>
</comment>
<evidence type="ECO:0000256" key="1">
    <source>
        <dbReference type="ARBA" id="ARBA00006739"/>
    </source>
</evidence>
<organism evidence="3 4">
    <name type="scientific">Cryobacterium sinapicolor</name>
    <dbReference type="NCBI Taxonomy" id="1259236"/>
    <lineage>
        <taxon>Bacteria</taxon>
        <taxon>Bacillati</taxon>
        <taxon>Actinomycetota</taxon>
        <taxon>Actinomycetes</taxon>
        <taxon>Micrococcales</taxon>
        <taxon>Microbacteriaceae</taxon>
        <taxon>Cryobacterium</taxon>
    </lineage>
</organism>
<dbReference type="SUPFAM" id="SSF53448">
    <property type="entry name" value="Nucleotide-diphospho-sugar transferases"/>
    <property type="match status" value="1"/>
</dbReference>
<proteinExistence type="inferred from homology"/>
<dbReference type="PANTHER" id="PTHR48090">
    <property type="entry name" value="UNDECAPRENYL-PHOSPHATE 4-DEOXY-4-FORMAMIDO-L-ARABINOSE TRANSFERASE-RELATED"/>
    <property type="match status" value="1"/>
</dbReference>